<dbReference type="EMBL" id="GIFC01012136">
    <property type="protein sequence ID" value="MXU94219.1"/>
    <property type="molecule type" value="Transcribed_RNA"/>
</dbReference>
<dbReference type="PROSITE" id="PS51257">
    <property type="entry name" value="PROKAR_LIPOPROTEIN"/>
    <property type="match status" value="1"/>
</dbReference>
<reference evidence="1" key="1">
    <citation type="submission" date="2019-12" db="EMBL/GenBank/DDBJ databases">
        <title>An insight into the sialome of adult female Ixodes ricinus ticks feeding for 6 days.</title>
        <authorList>
            <person name="Perner J."/>
            <person name="Ribeiro J.M.C."/>
        </authorList>
    </citation>
    <scope>NUCLEOTIDE SEQUENCE</scope>
    <source>
        <strain evidence="1">Semi-engorged</strain>
        <tissue evidence="1">Salivary glands</tissue>
    </source>
</reference>
<evidence type="ECO:0000313" key="1">
    <source>
        <dbReference type="EMBL" id="MXU94219.1"/>
    </source>
</evidence>
<sequence length="159" mass="16011">MRSSSMRSSATRSPTWSSVGGPLAITGLSGGASCGRSSSLRSGLMFATGLGVLGRPKAALALLGWLFSLSPRSGALALRTGGLRRGGLRLSSDASKMRLQVRTMSTRGSSPSLMPAAAAGRGLLSTMTTSSLMSGSSSVSMLRALGKEPRGPALGACCC</sequence>
<accession>A0A6B0UWR2</accession>
<organism evidence="1">
    <name type="scientific">Ixodes ricinus</name>
    <name type="common">Common tick</name>
    <name type="synonym">Acarus ricinus</name>
    <dbReference type="NCBI Taxonomy" id="34613"/>
    <lineage>
        <taxon>Eukaryota</taxon>
        <taxon>Metazoa</taxon>
        <taxon>Ecdysozoa</taxon>
        <taxon>Arthropoda</taxon>
        <taxon>Chelicerata</taxon>
        <taxon>Arachnida</taxon>
        <taxon>Acari</taxon>
        <taxon>Parasitiformes</taxon>
        <taxon>Ixodida</taxon>
        <taxon>Ixodoidea</taxon>
        <taxon>Ixodidae</taxon>
        <taxon>Ixodinae</taxon>
        <taxon>Ixodes</taxon>
    </lineage>
</organism>
<proteinExistence type="predicted"/>
<name>A0A6B0UWR2_IXORI</name>
<protein>
    <submittedName>
        <fullName evidence="1">Putative secreted protein</fullName>
    </submittedName>
</protein>
<dbReference type="AlphaFoldDB" id="A0A6B0UWR2"/>